<name>A0ABZ0SCH8_9GAMM</name>
<organism evidence="2 3">
    <name type="scientific">Thiorhodovibrio winogradskyi</name>
    <dbReference type="NCBI Taxonomy" id="77007"/>
    <lineage>
        <taxon>Bacteria</taxon>
        <taxon>Pseudomonadati</taxon>
        <taxon>Pseudomonadota</taxon>
        <taxon>Gammaproteobacteria</taxon>
        <taxon>Chromatiales</taxon>
        <taxon>Chromatiaceae</taxon>
        <taxon>Thiorhodovibrio</taxon>
    </lineage>
</organism>
<dbReference type="InterPro" id="IPR025282">
    <property type="entry name" value="DUF4214"/>
</dbReference>
<dbReference type="Gene3D" id="1.10.3130.20">
    <property type="entry name" value="Phycobilisome linker domain"/>
    <property type="match status" value="1"/>
</dbReference>
<dbReference type="Pfam" id="PF13946">
    <property type="entry name" value="DUF4214"/>
    <property type="match status" value="1"/>
</dbReference>
<gene>
    <name evidence="2" type="ORF">Thiowin_03816</name>
</gene>
<accession>A0ABZ0SCH8</accession>
<sequence>MLMRPIPSESIHEEISLPSYSLSIAAPNGSVGGYPGVGITRAEATNVALLYSAGLGRDPEVHGLNFWIDQRANGMPFEVIAGAFLDSPEFTNRYGDDDLMSAQRFITVMCENVLGRLPDAAGFAYWEEAMARQGLAREQVLMFFADSTENRSQAAYVDTLYQVGDDWFL</sequence>
<dbReference type="RefSeq" id="WP_328984472.1">
    <property type="nucleotide sequence ID" value="NZ_CP121472.1"/>
</dbReference>
<evidence type="ECO:0000313" key="2">
    <source>
        <dbReference type="EMBL" id="WPL18728.1"/>
    </source>
</evidence>
<evidence type="ECO:0000259" key="1">
    <source>
        <dbReference type="Pfam" id="PF13946"/>
    </source>
</evidence>
<dbReference type="InterPro" id="IPR038255">
    <property type="entry name" value="PBS_linker_sf"/>
</dbReference>
<proteinExistence type="predicted"/>
<evidence type="ECO:0000313" key="3">
    <source>
        <dbReference type="Proteomes" id="UP001432180"/>
    </source>
</evidence>
<feature type="domain" description="DUF4214" evidence="1">
    <location>
        <begin position="81"/>
        <end position="152"/>
    </location>
</feature>
<reference evidence="2 3" key="1">
    <citation type="journal article" date="2023" name="Microorganisms">
        <title>Thiorhodovibrio frisius and Trv. litoralis spp. nov., Two Novel Members from a Clade of Fastidious Purple Sulfur Bacteria That Exhibit Unique Red-Shifted Light-Harvesting Capabilities.</title>
        <authorList>
            <person name="Methner A."/>
            <person name="Kuzyk S.B."/>
            <person name="Petersen J."/>
            <person name="Bauer S."/>
            <person name="Brinkmann H."/>
            <person name="Sichau K."/>
            <person name="Wanner G."/>
            <person name="Wolf J."/>
            <person name="Neumann-Schaal M."/>
            <person name="Henke P."/>
            <person name="Tank M."/>
            <person name="Sproer C."/>
            <person name="Bunk B."/>
            <person name="Overmann J."/>
        </authorList>
    </citation>
    <scope>NUCLEOTIDE SEQUENCE [LARGE SCALE GENOMIC DNA]</scope>
    <source>
        <strain evidence="2 3">DSM 6702</strain>
    </source>
</reference>
<protein>
    <recommendedName>
        <fullName evidence="1">DUF4214 domain-containing protein</fullName>
    </recommendedName>
</protein>
<dbReference type="EMBL" id="CP121472">
    <property type="protein sequence ID" value="WPL18728.1"/>
    <property type="molecule type" value="Genomic_DNA"/>
</dbReference>
<keyword evidence="3" id="KW-1185">Reference proteome</keyword>
<dbReference type="Proteomes" id="UP001432180">
    <property type="component" value="Chromosome"/>
</dbReference>